<proteinExistence type="inferred from homology"/>
<organism evidence="3 4">
    <name type="scientific">Pseudonocardia kongjuensis</name>
    <dbReference type="NCBI Taxonomy" id="102227"/>
    <lineage>
        <taxon>Bacteria</taxon>
        <taxon>Bacillati</taxon>
        <taxon>Actinomycetota</taxon>
        <taxon>Actinomycetes</taxon>
        <taxon>Pseudonocardiales</taxon>
        <taxon>Pseudonocardiaceae</taxon>
        <taxon>Pseudonocardia</taxon>
    </lineage>
</organism>
<dbReference type="EMBL" id="BAAAJK010000001">
    <property type="protein sequence ID" value="GAA1380507.1"/>
    <property type="molecule type" value="Genomic_DNA"/>
</dbReference>
<name>A0ABN1XJM6_9PSEU</name>
<dbReference type="InterPro" id="IPR001638">
    <property type="entry name" value="Solute-binding_3/MltF_N"/>
</dbReference>
<dbReference type="SUPFAM" id="SSF53850">
    <property type="entry name" value="Periplasmic binding protein-like II"/>
    <property type="match status" value="1"/>
</dbReference>
<comment type="similarity">
    <text evidence="1">Belongs to the bacterial solute-binding protein SsuA/TauA family.</text>
</comment>
<dbReference type="Gene3D" id="3.40.190.10">
    <property type="entry name" value="Periplasmic binding protein-like II"/>
    <property type="match status" value="2"/>
</dbReference>
<dbReference type="SMART" id="SM00062">
    <property type="entry name" value="PBPb"/>
    <property type="match status" value="1"/>
</dbReference>
<dbReference type="Proteomes" id="UP001501414">
    <property type="component" value="Unassembled WGS sequence"/>
</dbReference>
<evidence type="ECO:0000313" key="3">
    <source>
        <dbReference type="EMBL" id="GAA1380507.1"/>
    </source>
</evidence>
<protein>
    <submittedName>
        <fullName evidence="3">Aliphatic sulfonate ABC transporter substrate-binding protein</fullName>
    </submittedName>
</protein>
<evidence type="ECO:0000259" key="2">
    <source>
        <dbReference type="SMART" id="SM00062"/>
    </source>
</evidence>
<comment type="caution">
    <text evidence="3">The sequence shown here is derived from an EMBL/GenBank/DDBJ whole genome shotgun (WGS) entry which is preliminary data.</text>
</comment>
<dbReference type="PANTHER" id="PTHR30024:SF42">
    <property type="entry name" value="ALIPHATIC SULFONATES-BINDING PROTEIN-RELATED"/>
    <property type="match status" value="1"/>
</dbReference>
<keyword evidence="4" id="KW-1185">Reference proteome</keyword>
<evidence type="ECO:0000313" key="4">
    <source>
        <dbReference type="Proteomes" id="UP001501414"/>
    </source>
</evidence>
<reference evidence="3 4" key="1">
    <citation type="journal article" date="2019" name="Int. J. Syst. Evol. Microbiol.">
        <title>The Global Catalogue of Microorganisms (GCM) 10K type strain sequencing project: providing services to taxonomists for standard genome sequencing and annotation.</title>
        <authorList>
            <consortium name="The Broad Institute Genomics Platform"/>
            <consortium name="The Broad Institute Genome Sequencing Center for Infectious Disease"/>
            <person name="Wu L."/>
            <person name="Ma J."/>
        </authorList>
    </citation>
    <scope>NUCLEOTIDE SEQUENCE [LARGE SCALE GENOMIC DNA]</scope>
    <source>
        <strain evidence="3 4">JCM 11896</strain>
    </source>
</reference>
<evidence type="ECO:0000256" key="1">
    <source>
        <dbReference type="ARBA" id="ARBA00010742"/>
    </source>
</evidence>
<sequence length="310" mass="32398">MMGSGRTVRIGVHPYNLSLLVLKLRDTLPGQLAAIGRDVEWVEFEDGRCTIDLIGDDTIDLGGSGSVPPILAQAERLPVVYLAASAPRPRHGVLVTRRGSGITGVADLAGRSVALMDGSFHTDVLARALDEVGLSYRGLDVVDGLVDEGMDRFLAGEVDAWLGNDPYLESVRSALGADLVDVLESGALTSNRSIWYAATGFVESEPAAVDIVLSALRESDRAIAADPAAAAALLAAAGIGDADATTWDTTLRNRSWQVLPVTAEIVAEQQDAADRYLRHGIIDRAITVAEAVAPTAASLRAAGHAPAGTA</sequence>
<dbReference type="Pfam" id="PF09084">
    <property type="entry name" value="NMT1"/>
    <property type="match status" value="1"/>
</dbReference>
<accession>A0ABN1XJM6</accession>
<dbReference type="InterPro" id="IPR015168">
    <property type="entry name" value="SsuA/THI5"/>
</dbReference>
<feature type="domain" description="Solute-binding protein family 3/N-terminal" evidence="2">
    <location>
        <begin position="7"/>
        <end position="227"/>
    </location>
</feature>
<gene>
    <name evidence="3" type="ORF">GCM10009613_04990</name>
</gene>
<dbReference type="PANTHER" id="PTHR30024">
    <property type="entry name" value="ALIPHATIC SULFONATES-BINDING PROTEIN-RELATED"/>
    <property type="match status" value="1"/>
</dbReference>